<keyword evidence="1 2" id="KW-0238">DNA-binding</keyword>
<organism evidence="5 6">
    <name type="scientific">Labedella endophytica</name>
    <dbReference type="NCBI Taxonomy" id="1523160"/>
    <lineage>
        <taxon>Bacteria</taxon>
        <taxon>Bacillati</taxon>
        <taxon>Actinomycetota</taxon>
        <taxon>Actinomycetes</taxon>
        <taxon>Micrococcales</taxon>
        <taxon>Microbacteriaceae</taxon>
        <taxon>Labedella</taxon>
    </lineage>
</organism>
<evidence type="ECO:0000256" key="1">
    <source>
        <dbReference type="ARBA" id="ARBA00023125"/>
    </source>
</evidence>
<gene>
    <name evidence="5" type="ORF">ELQ94_05255</name>
</gene>
<dbReference type="EMBL" id="RZGZ01000002">
    <property type="protein sequence ID" value="RUR00949.1"/>
    <property type="molecule type" value="Genomic_DNA"/>
</dbReference>
<accession>A0A433JSW0</accession>
<dbReference type="AlphaFoldDB" id="A0A433JSW0"/>
<evidence type="ECO:0000256" key="2">
    <source>
        <dbReference type="PROSITE-ProRule" id="PRU00335"/>
    </source>
</evidence>
<dbReference type="Proteomes" id="UP000274909">
    <property type="component" value="Unassembled WGS sequence"/>
</dbReference>
<dbReference type="InterPro" id="IPR001647">
    <property type="entry name" value="HTH_TetR"/>
</dbReference>
<sequence length="238" mass="25303">MTIEDPRLVRTRDALIGAATAALDDGDSESLSITDLVSAAGVSRPSFYQHFGDLPTLVHAAALTRMRSAFETIATPDNIGDSWEEFSDRTLRELIGHFDDHAAFYLRAVKGPGGQQFAASVIRFLSERLRTVSPLAAAITAAERPVERADFLAAGVLWTVTSWLGVETSERVGVDETARRVATLLLSSSGQTPAQIDDLLSSAARSAATGTRTTRTTGLDDAADIPSHDSDSVSKATA</sequence>
<feature type="domain" description="HTH tetR-type" evidence="4">
    <location>
        <begin position="9"/>
        <end position="69"/>
    </location>
</feature>
<keyword evidence="6" id="KW-1185">Reference proteome</keyword>
<name>A0A433JSW0_9MICO</name>
<comment type="caution">
    <text evidence="5">The sequence shown here is derived from an EMBL/GenBank/DDBJ whole genome shotgun (WGS) entry which is preliminary data.</text>
</comment>
<evidence type="ECO:0000259" key="4">
    <source>
        <dbReference type="PROSITE" id="PS50977"/>
    </source>
</evidence>
<evidence type="ECO:0000313" key="6">
    <source>
        <dbReference type="Proteomes" id="UP000274909"/>
    </source>
</evidence>
<dbReference type="Pfam" id="PF00440">
    <property type="entry name" value="TetR_N"/>
    <property type="match status" value="1"/>
</dbReference>
<evidence type="ECO:0000313" key="5">
    <source>
        <dbReference type="EMBL" id="RUR00949.1"/>
    </source>
</evidence>
<feature type="compositionally biased region" description="Low complexity" evidence="3">
    <location>
        <begin position="206"/>
        <end position="220"/>
    </location>
</feature>
<feature type="region of interest" description="Disordered" evidence="3">
    <location>
        <begin position="206"/>
        <end position="238"/>
    </location>
</feature>
<reference evidence="5 6" key="1">
    <citation type="submission" date="2018-12" db="EMBL/GenBank/DDBJ databases">
        <authorList>
            <person name="Li F."/>
        </authorList>
    </citation>
    <scope>NUCLEOTIDE SEQUENCE [LARGE SCALE GENOMIC DNA]</scope>
    <source>
        <strain evidence="5 6">EGI 6500705</strain>
    </source>
</reference>
<feature type="DNA-binding region" description="H-T-H motif" evidence="2">
    <location>
        <begin position="32"/>
        <end position="51"/>
    </location>
</feature>
<dbReference type="RefSeq" id="WP_127047924.1">
    <property type="nucleotide sequence ID" value="NZ_RZGZ01000002.1"/>
</dbReference>
<dbReference type="InterPro" id="IPR009057">
    <property type="entry name" value="Homeodomain-like_sf"/>
</dbReference>
<dbReference type="SUPFAM" id="SSF46689">
    <property type="entry name" value="Homeodomain-like"/>
    <property type="match status" value="1"/>
</dbReference>
<evidence type="ECO:0000256" key="3">
    <source>
        <dbReference type="SAM" id="MobiDB-lite"/>
    </source>
</evidence>
<dbReference type="PROSITE" id="PS50977">
    <property type="entry name" value="HTH_TETR_2"/>
    <property type="match status" value="1"/>
</dbReference>
<protein>
    <submittedName>
        <fullName evidence="5">TetR/AcrR family transcriptional regulator</fullName>
    </submittedName>
</protein>
<dbReference type="OrthoDB" id="3193022at2"/>
<dbReference type="Gene3D" id="1.10.357.10">
    <property type="entry name" value="Tetracycline Repressor, domain 2"/>
    <property type="match status" value="1"/>
</dbReference>
<proteinExistence type="predicted"/>
<dbReference type="GO" id="GO:0003677">
    <property type="term" value="F:DNA binding"/>
    <property type="evidence" value="ECO:0007669"/>
    <property type="project" value="UniProtKB-UniRule"/>
</dbReference>